<dbReference type="Gene3D" id="3.40.640.10">
    <property type="entry name" value="Type I PLP-dependent aspartate aminotransferase-like (Major domain)"/>
    <property type="match status" value="1"/>
</dbReference>
<dbReference type="EMBL" id="WJBH02000013">
    <property type="protein sequence ID" value="KAI9551345.1"/>
    <property type="molecule type" value="Genomic_DNA"/>
</dbReference>
<dbReference type="InterPro" id="IPR015424">
    <property type="entry name" value="PyrdxlP-dep_Trfase"/>
</dbReference>
<evidence type="ECO:0000256" key="1">
    <source>
        <dbReference type="ARBA" id="ARBA00012134"/>
    </source>
</evidence>
<dbReference type="Gene3D" id="3.90.1150.10">
    <property type="entry name" value="Aspartate Aminotransferase, domain 1"/>
    <property type="match status" value="1"/>
</dbReference>
<dbReference type="GO" id="GO:0030170">
    <property type="term" value="F:pyridoxal phosphate binding"/>
    <property type="evidence" value="ECO:0007669"/>
    <property type="project" value="TreeGrafter"/>
</dbReference>
<feature type="domain" description="Glycine cleavage system P-protein N-terminal" evidence="4">
    <location>
        <begin position="1"/>
        <end position="164"/>
    </location>
</feature>
<keyword evidence="2" id="KW-0560">Oxidoreductase</keyword>
<comment type="catalytic activity">
    <reaction evidence="3">
        <text>N(6)-[(R)-lipoyl]-L-lysyl-[glycine-cleavage complex H protein] + glycine + H(+) = N(6)-[(R)-S(8)-aminomethyldihydrolipoyl]-L-lysyl-[glycine-cleavage complex H protein] + CO2</text>
        <dbReference type="Rhea" id="RHEA:24304"/>
        <dbReference type="Rhea" id="RHEA-COMP:10494"/>
        <dbReference type="Rhea" id="RHEA-COMP:10495"/>
        <dbReference type="ChEBI" id="CHEBI:15378"/>
        <dbReference type="ChEBI" id="CHEBI:16526"/>
        <dbReference type="ChEBI" id="CHEBI:57305"/>
        <dbReference type="ChEBI" id="CHEBI:83099"/>
        <dbReference type="ChEBI" id="CHEBI:83143"/>
        <dbReference type="EC" id="1.4.4.2"/>
    </reaction>
</comment>
<name>A0AAD5KX91_9CRUS</name>
<dbReference type="GO" id="GO:0004375">
    <property type="term" value="F:glycine dehydrogenase (decarboxylating) activity"/>
    <property type="evidence" value="ECO:0007669"/>
    <property type="project" value="UniProtKB-EC"/>
</dbReference>
<evidence type="ECO:0000256" key="2">
    <source>
        <dbReference type="ARBA" id="ARBA00023002"/>
    </source>
</evidence>
<evidence type="ECO:0000313" key="6">
    <source>
        <dbReference type="Proteomes" id="UP000820818"/>
    </source>
</evidence>
<dbReference type="InterPro" id="IPR015422">
    <property type="entry name" value="PyrdxlP-dep_Trfase_small"/>
</dbReference>
<comment type="caution">
    <text evidence="5">The sequence shown here is derived from an EMBL/GenBank/DDBJ whole genome shotgun (WGS) entry which is preliminary data.</text>
</comment>
<dbReference type="SUPFAM" id="SSF53383">
    <property type="entry name" value="PLP-dependent transferases"/>
    <property type="match status" value="2"/>
</dbReference>
<evidence type="ECO:0000256" key="3">
    <source>
        <dbReference type="ARBA" id="ARBA00049026"/>
    </source>
</evidence>
<protein>
    <recommendedName>
        <fullName evidence="1">glycine dehydrogenase (aminomethyl-transferring)</fullName>
        <ecNumber evidence="1">1.4.4.2</ecNumber>
    </recommendedName>
</protein>
<reference evidence="5" key="1">
    <citation type="submission" date="2022-05" db="EMBL/GenBank/DDBJ databases">
        <title>A multi-omics perspective on studying reproductive biology in Daphnia sinensis.</title>
        <authorList>
            <person name="Jia J."/>
        </authorList>
    </citation>
    <scope>NUCLEOTIDE SEQUENCE</scope>
    <source>
        <strain evidence="5">WSL</strain>
    </source>
</reference>
<dbReference type="InterPro" id="IPR049315">
    <property type="entry name" value="GDC-P_N"/>
</dbReference>
<dbReference type="GO" id="GO:0005960">
    <property type="term" value="C:glycine cleavage complex"/>
    <property type="evidence" value="ECO:0007669"/>
    <property type="project" value="TreeGrafter"/>
</dbReference>
<keyword evidence="6" id="KW-1185">Reference proteome</keyword>
<dbReference type="AlphaFoldDB" id="A0AAD5KX91"/>
<dbReference type="PANTHER" id="PTHR11773">
    <property type="entry name" value="GLYCINE DEHYDROGENASE, DECARBOXYLATING"/>
    <property type="match status" value="1"/>
</dbReference>
<proteinExistence type="predicted"/>
<gene>
    <name evidence="5" type="ORF">GHT06_005766</name>
</gene>
<dbReference type="PANTHER" id="PTHR11773:SF1">
    <property type="entry name" value="GLYCINE DEHYDROGENASE (DECARBOXYLATING), MITOCHONDRIAL"/>
    <property type="match status" value="1"/>
</dbReference>
<dbReference type="GO" id="GO:0019464">
    <property type="term" value="P:glycine decarboxylation via glycine cleavage system"/>
    <property type="evidence" value="ECO:0007669"/>
    <property type="project" value="TreeGrafter"/>
</dbReference>
<accession>A0AAD5KX91</accession>
<dbReference type="GO" id="GO:0005829">
    <property type="term" value="C:cytosol"/>
    <property type="evidence" value="ECO:0007669"/>
    <property type="project" value="TreeGrafter"/>
</dbReference>
<dbReference type="GO" id="GO:0016594">
    <property type="term" value="F:glycine binding"/>
    <property type="evidence" value="ECO:0007669"/>
    <property type="project" value="TreeGrafter"/>
</dbReference>
<dbReference type="InterPro" id="IPR015421">
    <property type="entry name" value="PyrdxlP-dep_Trfase_major"/>
</dbReference>
<evidence type="ECO:0000259" key="4">
    <source>
        <dbReference type="Pfam" id="PF02347"/>
    </source>
</evidence>
<dbReference type="Proteomes" id="UP000820818">
    <property type="component" value="Unassembled WGS sequence"/>
</dbReference>
<dbReference type="InterPro" id="IPR020581">
    <property type="entry name" value="GDC_P"/>
</dbReference>
<dbReference type="EC" id="1.4.4.2" evidence="1"/>
<organism evidence="5 6">
    <name type="scientific">Daphnia sinensis</name>
    <dbReference type="NCBI Taxonomy" id="1820382"/>
    <lineage>
        <taxon>Eukaryota</taxon>
        <taxon>Metazoa</taxon>
        <taxon>Ecdysozoa</taxon>
        <taxon>Arthropoda</taxon>
        <taxon>Crustacea</taxon>
        <taxon>Branchiopoda</taxon>
        <taxon>Diplostraca</taxon>
        <taxon>Cladocera</taxon>
        <taxon>Anomopoda</taxon>
        <taxon>Daphniidae</taxon>
        <taxon>Daphnia</taxon>
        <taxon>Daphnia similis group</taxon>
    </lineage>
</organism>
<sequence>MGFGGPHAAFFATKDEYKRSLPGRIIGVSVDSNNNYALRMALQTREQHIRRDKATSNICTAQALLAIMAGFYAAYHGPKGLKLIAERTHGLTITLAQSLLKIGYNVINKAYFDTIQIDLGDLSNAIHKDCLDNNINLNYNEKIVGISLDETTTFEDVKTLIRIFSKVKAIAADNLTIIEATKSTIPPHLNRQSNYLTHPVFNSHHSEHEMLRYIKSLEAKDLSLCHSMIALGSCTMKLNATTEMIPVTWPEFGKLHPFAPADQVLGYYTIF</sequence>
<evidence type="ECO:0000313" key="5">
    <source>
        <dbReference type="EMBL" id="KAI9551345.1"/>
    </source>
</evidence>
<dbReference type="Pfam" id="PF02347">
    <property type="entry name" value="GDC-P"/>
    <property type="match status" value="1"/>
</dbReference>